<feature type="domain" description="HTH lysR-type" evidence="5">
    <location>
        <begin position="1"/>
        <end position="60"/>
    </location>
</feature>
<name>H1Y4F9_9SPHI</name>
<dbReference type="GO" id="GO:0000976">
    <property type="term" value="F:transcription cis-regulatory region binding"/>
    <property type="evidence" value="ECO:0007669"/>
    <property type="project" value="TreeGrafter"/>
</dbReference>
<dbReference type="PRINTS" id="PR00039">
    <property type="entry name" value="HTHLYSR"/>
</dbReference>
<dbReference type="InterPro" id="IPR036388">
    <property type="entry name" value="WH-like_DNA-bd_sf"/>
</dbReference>
<dbReference type="SUPFAM" id="SSF46785">
    <property type="entry name" value="Winged helix' DNA-binding domain"/>
    <property type="match status" value="1"/>
</dbReference>
<dbReference type="PANTHER" id="PTHR30126:SF25">
    <property type="entry name" value="HTH-TYPE TRANSCRIPTIONAL REGULATOR METR"/>
    <property type="match status" value="1"/>
</dbReference>
<evidence type="ECO:0000256" key="2">
    <source>
        <dbReference type="ARBA" id="ARBA00023015"/>
    </source>
</evidence>
<evidence type="ECO:0000259" key="5">
    <source>
        <dbReference type="PROSITE" id="PS50931"/>
    </source>
</evidence>
<protein>
    <submittedName>
        <fullName evidence="6">Transcriptional regulator, LysR family</fullName>
    </submittedName>
</protein>
<dbReference type="AlphaFoldDB" id="H1Y4F9"/>
<dbReference type="Pfam" id="PF03466">
    <property type="entry name" value="LysR_substrate"/>
    <property type="match status" value="1"/>
</dbReference>
<evidence type="ECO:0000256" key="3">
    <source>
        <dbReference type="ARBA" id="ARBA00023125"/>
    </source>
</evidence>
<accession>H1Y4F9</accession>
<dbReference type="RefSeq" id="WP_008506911.1">
    <property type="nucleotide sequence ID" value="NZ_CM001403.1"/>
</dbReference>
<evidence type="ECO:0000256" key="1">
    <source>
        <dbReference type="ARBA" id="ARBA00009437"/>
    </source>
</evidence>
<dbReference type="eggNOG" id="COG0583">
    <property type="taxonomic scope" value="Bacteria"/>
</dbReference>
<dbReference type="Gene3D" id="1.10.10.10">
    <property type="entry name" value="Winged helix-like DNA-binding domain superfamily/Winged helix DNA-binding domain"/>
    <property type="match status" value="1"/>
</dbReference>
<dbReference type="InterPro" id="IPR036390">
    <property type="entry name" value="WH_DNA-bd_sf"/>
</dbReference>
<proteinExistence type="inferred from homology"/>
<dbReference type="InterPro" id="IPR000847">
    <property type="entry name" value="LysR_HTH_N"/>
</dbReference>
<sequence length="324" mass="36855">MNIALHHFKLIETISKEGTLTKSALALHLTQSALSHQLKELESETDARIFERMGKRMQLTDIGTRFLQSAEKILTEIKSLEEDISNSKNGKTGKLNISTQCYTAYHWLPGIIKNYKTSSPNINIHIVSEASKRPLEYLLRGDLDVAIVRTQMANMHIFYEPVFDDQLMVVVSKNNPLAEKAFFEISDFENTELIMPSYDASYQDTPLIEHLIQIQQVKLKNLHRIHYTDATIEMVNAELGIGVMADWIVKPYLDHKDIVAIPISRAIARRTWYAATCKQSPAIQNFLLCLKQHFSKAALTNEYNIALTQTAQNLILQGQKAEIL</sequence>
<keyword evidence="3" id="KW-0238">DNA-binding</keyword>
<evidence type="ECO:0000313" key="7">
    <source>
        <dbReference type="Proteomes" id="UP000002774"/>
    </source>
</evidence>
<gene>
    <name evidence="6" type="ORF">Mucpa_2629</name>
</gene>
<dbReference type="PROSITE" id="PS50931">
    <property type="entry name" value="HTH_LYSR"/>
    <property type="match status" value="1"/>
</dbReference>
<dbReference type="GO" id="GO:0003700">
    <property type="term" value="F:DNA-binding transcription factor activity"/>
    <property type="evidence" value="ECO:0007669"/>
    <property type="project" value="InterPro"/>
</dbReference>
<evidence type="ECO:0000256" key="4">
    <source>
        <dbReference type="ARBA" id="ARBA00023163"/>
    </source>
</evidence>
<dbReference type="InterPro" id="IPR005119">
    <property type="entry name" value="LysR_subst-bd"/>
</dbReference>
<dbReference type="Gene3D" id="3.40.190.290">
    <property type="match status" value="1"/>
</dbReference>
<evidence type="ECO:0000313" key="6">
    <source>
        <dbReference type="EMBL" id="EHQ26743.1"/>
    </source>
</evidence>
<reference evidence="6" key="1">
    <citation type="submission" date="2011-09" db="EMBL/GenBank/DDBJ databases">
        <title>The permanent draft genome of Mucilaginibacter paludis DSM 18603.</title>
        <authorList>
            <consortium name="US DOE Joint Genome Institute (JGI-PGF)"/>
            <person name="Lucas S."/>
            <person name="Han J."/>
            <person name="Lapidus A."/>
            <person name="Bruce D."/>
            <person name="Goodwin L."/>
            <person name="Pitluck S."/>
            <person name="Peters L."/>
            <person name="Kyrpides N."/>
            <person name="Mavromatis K."/>
            <person name="Ivanova N."/>
            <person name="Mikhailova N."/>
            <person name="Held B."/>
            <person name="Detter J.C."/>
            <person name="Tapia R."/>
            <person name="Han C."/>
            <person name="Land M."/>
            <person name="Hauser L."/>
            <person name="Markowitz V."/>
            <person name="Cheng J.-F."/>
            <person name="Hugenholtz P."/>
            <person name="Woyke T."/>
            <person name="Wu D."/>
            <person name="Tindall B."/>
            <person name="Brambilla E."/>
            <person name="Klenk H.-P."/>
            <person name="Eisen J.A."/>
        </authorList>
    </citation>
    <scope>NUCLEOTIDE SEQUENCE [LARGE SCALE GENOMIC DNA]</scope>
    <source>
        <strain evidence="6">DSM 18603</strain>
    </source>
</reference>
<keyword evidence="7" id="KW-1185">Reference proteome</keyword>
<keyword evidence="2" id="KW-0805">Transcription regulation</keyword>
<dbReference type="CDD" id="cd05466">
    <property type="entry name" value="PBP2_LTTR_substrate"/>
    <property type="match status" value="1"/>
</dbReference>
<dbReference type="HOGENOM" id="CLU_039613_6_0_10"/>
<dbReference type="OrthoDB" id="9803735at2"/>
<dbReference type="EMBL" id="CM001403">
    <property type="protein sequence ID" value="EHQ26743.1"/>
    <property type="molecule type" value="Genomic_DNA"/>
</dbReference>
<dbReference type="PANTHER" id="PTHR30126">
    <property type="entry name" value="HTH-TYPE TRANSCRIPTIONAL REGULATOR"/>
    <property type="match status" value="1"/>
</dbReference>
<dbReference type="Pfam" id="PF00126">
    <property type="entry name" value="HTH_1"/>
    <property type="match status" value="1"/>
</dbReference>
<comment type="similarity">
    <text evidence="1">Belongs to the LysR transcriptional regulatory family.</text>
</comment>
<dbReference type="STRING" id="714943.Mucpa_2629"/>
<dbReference type="SUPFAM" id="SSF53850">
    <property type="entry name" value="Periplasmic binding protein-like II"/>
    <property type="match status" value="1"/>
</dbReference>
<dbReference type="Proteomes" id="UP000002774">
    <property type="component" value="Chromosome"/>
</dbReference>
<organism evidence="6 7">
    <name type="scientific">Mucilaginibacter paludis DSM 18603</name>
    <dbReference type="NCBI Taxonomy" id="714943"/>
    <lineage>
        <taxon>Bacteria</taxon>
        <taxon>Pseudomonadati</taxon>
        <taxon>Bacteroidota</taxon>
        <taxon>Sphingobacteriia</taxon>
        <taxon>Sphingobacteriales</taxon>
        <taxon>Sphingobacteriaceae</taxon>
        <taxon>Mucilaginibacter</taxon>
    </lineage>
</organism>
<keyword evidence="4" id="KW-0804">Transcription</keyword>